<dbReference type="InterPro" id="IPR058248">
    <property type="entry name" value="Lxx211020-like"/>
</dbReference>
<feature type="chain" id="PRO_5037643867" description="Copper chaperone PCu(A)C" evidence="1">
    <location>
        <begin position="29"/>
        <end position="158"/>
    </location>
</feature>
<dbReference type="EMBL" id="BMPZ01000003">
    <property type="protein sequence ID" value="GGI79307.1"/>
    <property type="molecule type" value="Genomic_DNA"/>
</dbReference>
<dbReference type="Pfam" id="PF04314">
    <property type="entry name" value="PCuAC"/>
    <property type="match status" value="1"/>
</dbReference>
<proteinExistence type="predicted"/>
<dbReference type="PANTHER" id="PTHR36302">
    <property type="entry name" value="BLR7088 PROTEIN"/>
    <property type="match status" value="1"/>
</dbReference>
<feature type="signal peptide" evidence="1">
    <location>
        <begin position="1"/>
        <end position="28"/>
    </location>
</feature>
<dbReference type="InterPro" id="IPR036182">
    <property type="entry name" value="PCuAC_sf"/>
</dbReference>
<keyword evidence="3" id="KW-1185">Reference proteome</keyword>
<evidence type="ECO:0008006" key="4">
    <source>
        <dbReference type="Google" id="ProtNLM"/>
    </source>
</evidence>
<keyword evidence="1" id="KW-0732">Signal</keyword>
<dbReference type="SUPFAM" id="SSF110087">
    <property type="entry name" value="DR1885-like metal-binding protein"/>
    <property type="match status" value="1"/>
</dbReference>
<dbReference type="InterPro" id="IPR007410">
    <property type="entry name" value="LpqE-like"/>
</dbReference>
<reference evidence="2" key="1">
    <citation type="journal article" date="2014" name="Int. J. Syst. Evol. Microbiol.">
        <title>Complete genome sequence of Corynebacterium casei LMG S-19264T (=DSM 44701T), isolated from a smear-ripened cheese.</title>
        <authorList>
            <consortium name="US DOE Joint Genome Institute (JGI-PGF)"/>
            <person name="Walter F."/>
            <person name="Albersmeier A."/>
            <person name="Kalinowski J."/>
            <person name="Ruckert C."/>
        </authorList>
    </citation>
    <scope>NUCLEOTIDE SEQUENCE</scope>
    <source>
        <strain evidence="2">JCM 30804</strain>
    </source>
</reference>
<reference evidence="2" key="2">
    <citation type="submission" date="2020-09" db="EMBL/GenBank/DDBJ databases">
        <authorList>
            <person name="Sun Q."/>
            <person name="Ohkuma M."/>
        </authorList>
    </citation>
    <scope>NUCLEOTIDE SEQUENCE</scope>
    <source>
        <strain evidence="2">JCM 30804</strain>
    </source>
</reference>
<dbReference type="Proteomes" id="UP000613743">
    <property type="component" value="Unassembled WGS sequence"/>
</dbReference>
<dbReference type="RefSeq" id="WP_188919621.1">
    <property type="nucleotide sequence ID" value="NZ_BMPZ01000003.1"/>
</dbReference>
<dbReference type="AlphaFoldDB" id="A0A917NAY7"/>
<sequence length="158" mass="17307">MEFKTLKPIFKQLFNLFILSAVSVSAWAEVSLVEGHVRAMPASVPNTAAYVTLKNDGAAKRLVAASTSVAKEAQLHTMLMEDGVMKMRQVANFEVPKNGQLVLSPSGDHIMILGLHEPLQLEQQITLSLEFDDGEKLTVTLPVMKKVDGGMSGHHHHH</sequence>
<accession>A0A917NAY7</accession>
<organism evidence="2 3">
    <name type="scientific">Shewanella gelidii</name>
    <dbReference type="NCBI Taxonomy" id="1642821"/>
    <lineage>
        <taxon>Bacteria</taxon>
        <taxon>Pseudomonadati</taxon>
        <taxon>Pseudomonadota</taxon>
        <taxon>Gammaproteobacteria</taxon>
        <taxon>Alteromonadales</taxon>
        <taxon>Shewanellaceae</taxon>
        <taxon>Shewanella</taxon>
    </lineage>
</organism>
<dbReference type="Gene3D" id="2.60.40.1890">
    <property type="entry name" value="PCu(A)C copper chaperone"/>
    <property type="match status" value="1"/>
</dbReference>
<name>A0A917NAY7_9GAMM</name>
<dbReference type="PANTHER" id="PTHR36302:SF1">
    <property type="entry name" value="COPPER CHAPERONE PCU(A)C"/>
    <property type="match status" value="1"/>
</dbReference>
<evidence type="ECO:0000313" key="3">
    <source>
        <dbReference type="Proteomes" id="UP000613743"/>
    </source>
</evidence>
<gene>
    <name evidence="2" type="ORF">GCM10009332_15860</name>
</gene>
<comment type="caution">
    <text evidence="2">The sequence shown here is derived from an EMBL/GenBank/DDBJ whole genome shotgun (WGS) entry which is preliminary data.</text>
</comment>
<evidence type="ECO:0000313" key="2">
    <source>
        <dbReference type="EMBL" id="GGI79307.1"/>
    </source>
</evidence>
<protein>
    <recommendedName>
        <fullName evidence="4">Copper chaperone PCu(A)C</fullName>
    </recommendedName>
</protein>
<evidence type="ECO:0000256" key="1">
    <source>
        <dbReference type="SAM" id="SignalP"/>
    </source>
</evidence>